<reference evidence="2 3" key="1">
    <citation type="submission" date="2020-07" db="EMBL/GenBank/DDBJ databases">
        <title>Sequencing the genomes of 1000 actinobacteria strains.</title>
        <authorList>
            <person name="Klenk H.-P."/>
        </authorList>
    </citation>
    <scope>NUCLEOTIDE SEQUENCE [LARGE SCALE GENOMIC DNA]</scope>
    <source>
        <strain evidence="2 3">CXB654</strain>
    </source>
</reference>
<dbReference type="EMBL" id="JACCCC010000001">
    <property type="protein sequence ID" value="NYE48923.1"/>
    <property type="molecule type" value="Genomic_DNA"/>
</dbReference>
<dbReference type="PANTHER" id="PTHR35400">
    <property type="entry name" value="SLR1083 PROTEIN"/>
    <property type="match status" value="1"/>
</dbReference>
<comment type="caution">
    <text evidence="2">The sequence shown here is derived from an EMBL/GenBank/DDBJ whole genome shotgun (WGS) entry which is preliminary data.</text>
</comment>
<keyword evidence="3" id="KW-1185">Reference proteome</keyword>
<evidence type="ECO:0000313" key="2">
    <source>
        <dbReference type="EMBL" id="NYE48923.1"/>
    </source>
</evidence>
<dbReference type="RefSeq" id="WP_179644669.1">
    <property type="nucleotide sequence ID" value="NZ_BAAAYY010000031.1"/>
</dbReference>
<protein>
    <submittedName>
        <fullName evidence="2">Uma2 family endonuclease</fullName>
    </submittedName>
</protein>
<name>A0A852U1S5_9ACTN</name>
<dbReference type="InterPro" id="IPR012296">
    <property type="entry name" value="Nuclease_put_TT1808"/>
</dbReference>
<dbReference type="PANTHER" id="PTHR35400:SF3">
    <property type="entry name" value="SLL1072 PROTEIN"/>
    <property type="match status" value="1"/>
</dbReference>
<keyword evidence="2" id="KW-0378">Hydrolase</keyword>
<dbReference type="InterPro" id="IPR011335">
    <property type="entry name" value="Restrct_endonuc-II-like"/>
</dbReference>
<gene>
    <name evidence="2" type="ORF">HDA32_004043</name>
</gene>
<dbReference type="SUPFAM" id="SSF52980">
    <property type="entry name" value="Restriction endonuclease-like"/>
    <property type="match status" value="1"/>
</dbReference>
<dbReference type="GO" id="GO:0004519">
    <property type="term" value="F:endonuclease activity"/>
    <property type="evidence" value="ECO:0007669"/>
    <property type="project" value="UniProtKB-KW"/>
</dbReference>
<feature type="domain" description="Putative restriction endonuclease" evidence="1">
    <location>
        <begin position="20"/>
        <end position="191"/>
    </location>
</feature>
<evidence type="ECO:0000259" key="1">
    <source>
        <dbReference type="Pfam" id="PF05685"/>
    </source>
</evidence>
<proteinExistence type="predicted"/>
<dbReference type="Proteomes" id="UP000589036">
    <property type="component" value="Unassembled WGS sequence"/>
</dbReference>
<dbReference type="AlphaFoldDB" id="A0A852U1S5"/>
<evidence type="ECO:0000313" key="3">
    <source>
        <dbReference type="Proteomes" id="UP000589036"/>
    </source>
</evidence>
<keyword evidence="2" id="KW-0255">Endonuclease</keyword>
<accession>A0A852U1S5</accession>
<dbReference type="InterPro" id="IPR008538">
    <property type="entry name" value="Uma2"/>
</dbReference>
<dbReference type="Gene3D" id="3.90.1570.10">
    <property type="entry name" value="tt1808, chain A"/>
    <property type="match status" value="1"/>
</dbReference>
<organism evidence="2 3">
    <name type="scientific">Spinactinospora alkalitolerans</name>
    <dbReference type="NCBI Taxonomy" id="687207"/>
    <lineage>
        <taxon>Bacteria</taxon>
        <taxon>Bacillati</taxon>
        <taxon>Actinomycetota</taxon>
        <taxon>Actinomycetes</taxon>
        <taxon>Streptosporangiales</taxon>
        <taxon>Nocardiopsidaceae</taxon>
        <taxon>Spinactinospora</taxon>
    </lineage>
</organism>
<sequence>MSIAAIENDSSWDVLLRAWEELGVPDGWRAEIIGEGITLVPPPKGGHNEIVACIQDQLHEVKARGGVGLPRCGIYNNTDVRIPLLGQLYIPDLVILPRPLTKRGEEHSAEDALIVVEVTSKRNADTDRKAKRWGYAHGPVPLYLLADRWDEEGPTVTLFSEPEGGTYRTIKRVPFGEAVTVPEPFGFELDTSEFPTDE</sequence>
<keyword evidence="2" id="KW-0540">Nuclease</keyword>
<dbReference type="CDD" id="cd06260">
    <property type="entry name" value="DUF820-like"/>
    <property type="match status" value="1"/>
</dbReference>
<dbReference type="Pfam" id="PF05685">
    <property type="entry name" value="Uma2"/>
    <property type="match status" value="1"/>
</dbReference>